<evidence type="ECO:0000256" key="1">
    <source>
        <dbReference type="ARBA" id="ARBA00005562"/>
    </source>
</evidence>
<dbReference type="SMART" id="SM00413">
    <property type="entry name" value="ETS"/>
    <property type="match status" value="1"/>
</dbReference>
<name>A0AAN8KAC5_PATCE</name>
<evidence type="ECO:0008006" key="9">
    <source>
        <dbReference type="Google" id="ProtNLM"/>
    </source>
</evidence>
<proteinExistence type="inferred from homology"/>
<keyword evidence="3" id="KW-0539">Nucleus</keyword>
<feature type="domain" description="ETS" evidence="5">
    <location>
        <begin position="281"/>
        <end position="362"/>
    </location>
</feature>
<keyword evidence="8" id="KW-1185">Reference proteome</keyword>
<reference evidence="7 8" key="1">
    <citation type="submission" date="2024-01" db="EMBL/GenBank/DDBJ databases">
        <title>The genome of the rayed Mediterranean limpet Patella caerulea (Linnaeus, 1758).</title>
        <authorList>
            <person name="Anh-Thu Weber A."/>
            <person name="Halstead-Nussloch G."/>
        </authorList>
    </citation>
    <scope>NUCLEOTIDE SEQUENCE [LARGE SCALE GENOMIC DNA]</scope>
    <source>
        <strain evidence="7">AATW-2023a</strain>
        <tissue evidence="7">Whole specimen</tissue>
    </source>
</reference>
<dbReference type="GO" id="GO:0043565">
    <property type="term" value="F:sequence-specific DNA binding"/>
    <property type="evidence" value="ECO:0007669"/>
    <property type="project" value="InterPro"/>
</dbReference>
<dbReference type="InterPro" id="IPR036390">
    <property type="entry name" value="WH_DNA-bd_sf"/>
</dbReference>
<dbReference type="InterPro" id="IPR003118">
    <property type="entry name" value="Pointed_dom"/>
</dbReference>
<feature type="domain" description="PNT" evidence="6">
    <location>
        <begin position="39"/>
        <end position="123"/>
    </location>
</feature>
<dbReference type="PROSITE" id="PS50061">
    <property type="entry name" value="ETS_DOMAIN_3"/>
    <property type="match status" value="1"/>
</dbReference>
<comment type="similarity">
    <text evidence="1 3">Belongs to the ETS family.</text>
</comment>
<dbReference type="InterPro" id="IPR013761">
    <property type="entry name" value="SAM/pointed_sf"/>
</dbReference>
<comment type="caution">
    <text evidence="7">The sequence shown here is derived from an EMBL/GenBank/DDBJ whole genome shotgun (WGS) entry which is preliminary data.</text>
</comment>
<evidence type="ECO:0000259" key="5">
    <source>
        <dbReference type="PROSITE" id="PS50061"/>
    </source>
</evidence>
<sequence>MALKTFPFQFDPRLAINSQLMYSPCPWTPSYHCPPTSSVPSTTCHAALLPNTLTRHPQTWTKEDVRVWLNWSAQEYAIEPVSPDKFDMNGKALCLLNRKDMMDRDPQSGDILFNALQQIITKSEVPLPFPFTPYPLRLPAGTNFPVPPVSPSPDFNQGGLLVLSGNTTQTTFSTPRSTPSFIPILPQPSHQRQPSPCQAQQEPISTAVTSIPGKGVLSPAPTSTDTDSAPSDGDSNIDDMDFQEADVRRVDLESGGNGNYYDEAFRLKCVATLKKAEPDCRLLWEFIHQLLIDAKYKHLVCWENVSDLVFRIVNPTGLAELWGHQKNRTNMTYEKLSRALRYYYKMNIIRKVPGKRLTYKFLQHPSTIRKGQRGARPHAKTNLMLQNGINEPKSEPSLDVGVPRLAISDQQSPSHMSSQTRRLSPATLTLSDRHSEMMPPPTLFRYNETHSNIHFVKGEIPIQDEPEDLSFKRESCNVIDNVDRSQGHVCQTNFQQEVGGTSEDNSSREREIGIKIEVTA</sequence>
<feature type="region of interest" description="Disordered" evidence="4">
    <location>
        <begin position="170"/>
        <end position="239"/>
    </location>
</feature>
<dbReference type="InterPro" id="IPR036388">
    <property type="entry name" value="WH-like_DNA-bd_sf"/>
</dbReference>
<dbReference type="InterPro" id="IPR000418">
    <property type="entry name" value="Ets_dom"/>
</dbReference>
<keyword evidence="2 3" id="KW-0238">DNA-binding</keyword>
<dbReference type="GO" id="GO:0030154">
    <property type="term" value="P:cell differentiation"/>
    <property type="evidence" value="ECO:0007669"/>
    <property type="project" value="TreeGrafter"/>
</dbReference>
<dbReference type="AlphaFoldDB" id="A0AAN8KAC5"/>
<organism evidence="7 8">
    <name type="scientific">Patella caerulea</name>
    <name type="common">Rayed Mediterranean limpet</name>
    <dbReference type="NCBI Taxonomy" id="87958"/>
    <lineage>
        <taxon>Eukaryota</taxon>
        <taxon>Metazoa</taxon>
        <taxon>Spiralia</taxon>
        <taxon>Lophotrochozoa</taxon>
        <taxon>Mollusca</taxon>
        <taxon>Gastropoda</taxon>
        <taxon>Patellogastropoda</taxon>
        <taxon>Patelloidea</taxon>
        <taxon>Patellidae</taxon>
        <taxon>Patella</taxon>
    </lineage>
</organism>
<dbReference type="Pfam" id="PF00178">
    <property type="entry name" value="Ets"/>
    <property type="match status" value="1"/>
</dbReference>
<gene>
    <name evidence="7" type="ORF">SNE40_003284</name>
</gene>
<dbReference type="PROSITE" id="PS51433">
    <property type="entry name" value="PNT"/>
    <property type="match status" value="1"/>
</dbReference>
<dbReference type="EMBL" id="JAZGQO010000002">
    <property type="protein sequence ID" value="KAK6191652.1"/>
    <property type="molecule type" value="Genomic_DNA"/>
</dbReference>
<dbReference type="Proteomes" id="UP001347796">
    <property type="component" value="Unassembled WGS sequence"/>
</dbReference>
<comment type="subcellular location">
    <subcellularLocation>
        <location evidence="3">Nucleus</location>
    </subcellularLocation>
</comment>
<dbReference type="SUPFAM" id="SSF46785">
    <property type="entry name" value="Winged helix' DNA-binding domain"/>
    <property type="match status" value="1"/>
</dbReference>
<dbReference type="SUPFAM" id="SSF47769">
    <property type="entry name" value="SAM/Pointed domain"/>
    <property type="match status" value="1"/>
</dbReference>
<dbReference type="InterPro" id="IPR046328">
    <property type="entry name" value="ETS_fam"/>
</dbReference>
<evidence type="ECO:0000256" key="2">
    <source>
        <dbReference type="ARBA" id="ARBA00023125"/>
    </source>
</evidence>
<feature type="compositionally biased region" description="Low complexity" evidence="4">
    <location>
        <begin position="170"/>
        <end position="184"/>
    </location>
</feature>
<dbReference type="PROSITE" id="PS00346">
    <property type="entry name" value="ETS_DOMAIN_2"/>
    <property type="match status" value="1"/>
</dbReference>
<evidence type="ECO:0000313" key="7">
    <source>
        <dbReference type="EMBL" id="KAK6191652.1"/>
    </source>
</evidence>
<dbReference type="PANTHER" id="PTHR11849:SF201">
    <property type="entry name" value="ETS DNA-BINDING PROTEIN POKKURI"/>
    <property type="match status" value="1"/>
</dbReference>
<feature type="compositionally biased region" description="Polar residues" evidence="4">
    <location>
        <begin position="220"/>
        <end position="229"/>
    </location>
</feature>
<feature type="region of interest" description="Disordered" evidence="4">
    <location>
        <begin position="409"/>
        <end position="437"/>
    </location>
</feature>
<evidence type="ECO:0000256" key="3">
    <source>
        <dbReference type="RuleBase" id="RU004019"/>
    </source>
</evidence>
<protein>
    <recommendedName>
        <fullName evidence="9">ETS domain-containing protein</fullName>
    </recommendedName>
</protein>
<dbReference type="Gene3D" id="1.10.10.10">
    <property type="entry name" value="Winged helix-like DNA-binding domain superfamily/Winged helix DNA-binding domain"/>
    <property type="match status" value="1"/>
</dbReference>
<evidence type="ECO:0000313" key="8">
    <source>
        <dbReference type="Proteomes" id="UP001347796"/>
    </source>
</evidence>
<dbReference type="Pfam" id="PF02198">
    <property type="entry name" value="SAM_PNT"/>
    <property type="match status" value="1"/>
</dbReference>
<evidence type="ECO:0000259" key="6">
    <source>
        <dbReference type="PROSITE" id="PS51433"/>
    </source>
</evidence>
<feature type="compositionally biased region" description="Polar residues" evidence="4">
    <location>
        <begin position="409"/>
        <end position="430"/>
    </location>
</feature>
<dbReference type="PRINTS" id="PR00454">
    <property type="entry name" value="ETSDOMAIN"/>
</dbReference>
<accession>A0AAN8KAC5</accession>
<dbReference type="Gene3D" id="1.10.150.50">
    <property type="entry name" value="Transcription Factor, Ets-1"/>
    <property type="match status" value="1"/>
</dbReference>
<dbReference type="SMART" id="SM00251">
    <property type="entry name" value="SAM_PNT"/>
    <property type="match status" value="1"/>
</dbReference>
<dbReference type="GO" id="GO:0000981">
    <property type="term" value="F:DNA-binding transcription factor activity, RNA polymerase II-specific"/>
    <property type="evidence" value="ECO:0007669"/>
    <property type="project" value="TreeGrafter"/>
</dbReference>
<evidence type="ECO:0000256" key="4">
    <source>
        <dbReference type="SAM" id="MobiDB-lite"/>
    </source>
</evidence>
<dbReference type="GO" id="GO:0005634">
    <property type="term" value="C:nucleus"/>
    <property type="evidence" value="ECO:0007669"/>
    <property type="project" value="UniProtKB-SubCell"/>
</dbReference>
<dbReference type="PANTHER" id="PTHR11849">
    <property type="entry name" value="ETS"/>
    <property type="match status" value="1"/>
</dbReference>
<feature type="compositionally biased region" description="Polar residues" evidence="4">
    <location>
        <begin position="188"/>
        <end position="209"/>
    </location>
</feature>